<dbReference type="PANTHER" id="PTHR43322:SF5">
    <property type="entry name" value="1-DEOXY-D-XYLULOSE-5-PHOSPHATE SYNTHASE, CHLOROPLASTIC"/>
    <property type="match status" value="1"/>
</dbReference>
<comment type="caution">
    <text evidence="6">The sequence shown here is derived from an EMBL/GenBank/DDBJ whole genome shotgun (WGS) entry which is preliminary data.</text>
</comment>
<feature type="domain" description="Transketolase C-terminal" evidence="5">
    <location>
        <begin position="48"/>
        <end position="157"/>
    </location>
</feature>
<dbReference type="InterPro" id="IPR033248">
    <property type="entry name" value="Transketolase_C"/>
</dbReference>
<gene>
    <name evidence="6" type="ORF">OQ497_11370</name>
</gene>
<keyword evidence="4" id="KW-0786">Thiamine pyrophosphate</keyword>
<accession>A0ABT3QGZ3</accession>
<proteinExistence type="predicted"/>
<dbReference type="EMBL" id="JAPIUZ010000007">
    <property type="protein sequence ID" value="MCX2564552.1"/>
    <property type="molecule type" value="Genomic_DNA"/>
</dbReference>
<keyword evidence="3 6" id="KW-0808">Transferase</keyword>
<sequence>DEGPIALRYPRGGGLGLELPAAGQVLEIGKGRIIREMGSQSGPEKGGIAILSLGPRLAEALKAADILAAHGLAPTVADARFAKPFDTGLVENLARNHAVLITLEEGSEGGFGSLVMHHLARTGLLDSVRFRPMTLPDIFIDHNTQAAQYEQAGLTAPYIVNTALSALGIEGASSVNMSNYSTGTKP</sequence>
<evidence type="ECO:0000256" key="1">
    <source>
        <dbReference type="ARBA" id="ARBA00001946"/>
    </source>
</evidence>
<dbReference type="GO" id="GO:0008661">
    <property type="term" value="F:1-deoxy-D-xylulose-5-phosphate synthase activity"/>
    <property type="evidence" value="ECO:0007669"/>
    <property type="project" value="UniProtKB-EC"/>
</dbReference>
<evidence type="ECO:0000256" key="3">
    <source>
        <dbReference type="ARBA" id="ARBA00022679"/>
    </source>
</evidence>
<reference evidence="6 7" key="1">
    <citation type="submission" date="2022-11" db="EMBL/GenBank/DDBJ databases">
        <title>Genome sequencing of Acetobacter type strain.</title>
        <authorList>
            <person name="Heo J."/>
            <person name="Lee D."/>
            <person name="Han B.-H."/>
            <person name="Hong S.-B."/>
            <person name="Kwon S.-W."/>
        </authorList>
    </citation>
    <scope>NUCLEOTIDE SEQUENCE [LARGE SCALE GENOMIC DNA]</scope>
    <source>
        <strain evidence="6 7">KACC 21253</strain>
    </source>
</reference>
<dbReference type="PANTHER" id="PTHR43322">
    <property type="entry name" value="1-D-DEOXYXYLULOSE 5-PHOSPHATE SYNTHASE-RELATED"/>
    <property type="match status" value="1"/>
</dbReference>
<evidence type="ECO:0000259" key="5">
    <source>
        <dbReference type="Pfam" id="PF02780"/>
    </source>
</evidence>
<dbReference type="InterPro" id="IPR005477">
    <property type="entry name" value="Dxylulose-5-P_synthase"/>
</dbReference>
<dbReference type="InterPro" id="IPR009014">
    <property type="entry name" value="Transketo_C/PFOR_II"/>
</dbReference>
<feature type="non-terminal residue" evidence="6">
    <location>
        <position position="1"/>
    </location>
</feature>
<organism evidence="6 7">
    <name type="scientific">Acetobacter thailandicus</name>
    <dbReference type="NCBI Taxonomy" id="1502842"/>
    <lineage>
        <taxon>Bacteria</taxon>
        <taxon>Pseudomonadati</taxon>
        <taxon>Pseudomonadota</taxon>
        <taxon>Alphaproteobacteria</taxon>
        <taxon>Acetobacterales</taxon>
        <taxon>Acetobacteraceae</taxon>
        <taxon>Acetobacter</taxon>
    </lineage>
</organism>
<name>A0ABT3QGZ3_9PROT</name>
<dbReference type="Proteomes" id="UP001301152">
    <property type="component" value="Unassembled WGS sequence"/>
</dbReference>
<dbReference type="Pfam" id="PF02780">
    <property type="entry name" value="Transketolase_C"/>
    <property type="match status" value="1"/>
</dbReference>
<comment type="cofactor">
    <cofactor evidence="1">
        <name>Mg(2+)</name>
        <dbReference type="ChEBI" id="CHEBI:18420"/>
    </cofactor>
</comment>
<evidence type="ECO:0000313" key="7">
    <source>
        <dbReference type="Proteomes" id="UP001301152"/>
    </source>
</evidence>
<evidence type="ECO:0000256" key="2">
    <source>
        <dbReference type="ARBA" id="ARBA00011738"/>
    </source>
</evidence>
<keyword evidence="7" id="KW-1185">Reference proteome</keyword>
<evidence type="ECO:0000313" key="6">
    <source>
        <dbReference type="EMBL" id="MCX2564552.1"/>
    </source>
</evidence>
<comment type="subunit">
    <text evidence="2">Homodimer.</text>
</comment>
<protein>
    <submittedName>
        <fullName evidence="6">1-deoxy-D-xylulose-5-phosphate synthase</fullName>
        <ecNumber evidence="6">2.2.1.7</ecNumber>
    </submittedName>
</protein>
<dbReference type="RefSeq" id="WP_322973249.1">
    <property type="nucleotide sequence ID" value="NZ_JAPIUZ010000007.1"/>
</dbReference>
<dbReference type="EC" id="2.2.1.7" evidence="6"/>
<dbReference type="Gene3D" id="3.40.50.920">
    <property type="match status" value="1"/>
</dbReference>
<evidence type="ECO:0000256" key="4">
    <source>
        <dbReference type="ARBA" id="ARBA00023052"/>
    </source>
</evidence>
<dbReference type="SUPFAM" id="SSF52922">
    <property type="entry name" value="TK C-terminal domain-like"/>
    <property type="match status" value="1"/>
</dbReference>